<sequence>MFCWLIWKQRCNATFGKVISNGTTWVRYGNQLVDGFTTTLNRGNNIELWAMHDVLTHAWSIGVRNVELETDSLDAYKIISRSSSTLANTLLVDDLLELINRSWNVQLRHVSRVQNVVADKLAALSRDKEIDEIVWVNPLGEVLDALHHDMVGIHV</sequence>
<comment type="caution">
    <text evidence="2">The sequence shown here is derived from an EMBL/GenBank/DDBJ whole genome shotgun (WGS) entry which is preliminary data.</text>
</comment>
<dbReference type="PANTHER" id="PTHR47723">
    <property type="entry name" value="OS05G0353850 PROTEIN"/>
    <property type="match status" value="1"/>
</dbReference>
<protein>
    <recommendedName>
        <fullName evidence="1">RNase H type-1 domain-containing protein</fullName>
    </recommendedName>
</protein>
<dbReference type="InterPro" id="IPR053151">
    <property type="entry name" value="RNase_H-like"/>
</dbReference>
<dbReference type="CDD" id="cd06222">
    <property type="entry name" value="RNase_H_like"/>
    <property type="match status" value="1"/>
</dbReference>
<dbReference type="Pfam" id="PF13456">
    <property type="entry name" value="RVT_3"/>
    <property type="match status" value="1"/>
</dbReference>
<dbReference type="Gene3D" id="3.30.420.10">
    <property type="entry name" value="Ribonuclease H-like superfamily/Ribonuclease H"/>
    <property type="match status" value="1"/>
</dbReference>
<gene>
    <name evidence="2" type="ORF">V6N12_054365</name>
</gene>
<proteinExistence type="predicted"/>
<keyword evidence="3" id="KW-1185">Reference proteome</keyword>
<evidence type="ECO:0000259" key="1">
    <source>
        <dbReference type="Pfam" id="PF13456"/>
    </source>
</evidence>
<organism evidence="2 3">
    <name type="scientific">Hibiscus sabdariffa</name>
    <name type="common">roselle</name>
    <dbReference type="NCBI Taxonomy" id="183260"/>
    <lineage>
        <taxon>Eukaryota</taxon>
        <taxon>Viridiplantae</taxon>
        <taxon>Streptophyta</taxon>
        <taxon>Embryophyta</taxon>
        <taxon>Tracheophyta</taxon>
        <taxon>Spermatophyta</taxon>
        <taxon>Magnoliopsida</taxon>
        <taxon>eudicotyledons</taxon>
        <taxon>Gunneridae</taxon>
        <taxon>Pentapetalae</taxon>
        <taxon>rosids</taxon>
        <taxon>malvids</taxon>
        <taxon>Malvales</taxon>
        <taxon>Malvaceae</taxon>
        <taxon>Malvoideae</taxon>
        <taxon>Hibiscus</taxon>
    </lineage>
</organism>
<dbReference type="InterPro" id="IPR002156">
    <property type="entry name" value="RNaseH_domain"/>
</dbReference>
<evidence type="ECO:0000313" key="3">
    <source>
        <dbReference type="Proteomes" id="UP001472677"/>
    </source>
</evidence>
<dbReference type="InterPro" id="IPR036397">
    <property type="entry name" value="RNaseH_sf"/>
</dbReference>
<feature type="domain" description="RNase H type-1" evidence="1">
    <location>
        <begin position="43"/>
        <end position="123"/>
    </location>
</feature>
<dbReference type="InterPro" id="IPR044730">
    <property type="entry name" value="RNase_H-like_dom_plant"/>
</dbReference>
<name>A0ABR2D070_9ROSI</name>
<reference evidence="2 3" key="1">
    <citation type="journal article" date="2024" name="G3 (Bethesda)">
        <title>Genome assembly of Hibiscus sabdariffa L. provides insights into metabolisms of medicinal natural products.</title>
        <authorList>
            <person name="Kim T."/>
        </authorList>
    </citation>
    <scope>NUCLEOTIDE SEQUENCE [LARGE SCALE GENOMIC DNA]</scope>
    <source>
        <strain evidence="2">TK-2024</strain>
        <tissue evidence="2">Old leaves</tissue>
    </source>
</reference>
<dbReference type="Proteomes" id="UP001472677">
    <property type="component" value="Unassembled WGS sequence"/>
</dbReference>
<accession>A0ABR2D070</accession>
<dbReference type="InterPro" id="IPR012337">
    <property type="entry name" value="RNaseH-like_sf"/>
</dbReference>
<dbReference type="PANTHER" id="PTHR47723:SF13">
    <property type="entry name" value="PUTATIVE-RELATED"/>
    <property type="match status" value="1"/>
</dbReference>
<evidence type="ECO:0000313" key="2">
    <source>
        <dbReference type="EMBL" id="KAK8527140.1"/>
    </source>
</evidence>
<dbReference type="EMBL" id="JBBPBM010000038">
    <property type="protein sequence ID" value="KAK8527140.1"/>
    <property type="molecule type" value="Genomic_DNA"/>
</dbReference>
<dbReference type="SUPFAM" id="SSF53098">
    <property type="entry name" value="Ribonuclease H-like"/>
    <property type="match status" value="1"/>
</dbReference>